<evidence type="ECO:0000259" key="2">
    <source>
        <dbReference type="Pfam" id="PF00291"/>
    </source>
</evidence>
<keyword evidence="1" id="KW-1133">Transmembrane helix</keyword>
<sequence>MDEEKCIHGLHDIHILSLSSSPITITMYITTEYTHFYNKTRLDNAVQSAAAVCVENLSKWAEAIEEIRTWPEYEPQPLHSLPHQAKKLGINKLFFKDESKRFGTSLGSFKALGAPYAVFKILADQVFSETGSRPTSAELRTGKYMDITQRVTVCVATDGNQGRGLAYGAKIFGCRCVDYIHNHVSEGRAQMMKELGAIVIRIDGEYEASVERAKEDARMNGWHFVSSTSWSDFDNGIPQNVMNAYMVVVEEALQMVPAVEEITHVFVCGGVGSIAAAVFLGFFTRYAQIQESRGAKPLSPPRFIVVEPKEADCLFQSAKKGEMCLSEGSLRTLMAGLACRGPSPAAWKILSWLTSDFVAVPDEVAVEGMKALASGSGGDIPVVCGESSAANMGVILQAANDQIFGDKLGLNSNSQVVLFGLEGATDPAIYEKLVGKTPQEVFEAQQKVSKL</sequence>
<name>A0A9N9ZLZ5_9HYPO</name>
<feature type="transmembrane region" description="Helical" evidence="1">
    <location>
        <begin position="262"/>
        <end position="283"/>
    </location>
</feature>
<gene>
    <name evidence="3" type="ORF">CSOL1703_00008358</name>
</gene>
<dbReference type="Proteomes" id="UP000775872">
    <property type="component" value="Unassembled WGS sequence"/>
</dbReference>
<accession>A0A9N9ZLZ5</accession>
<dbReference type="CDD" id="cd00640">
    <property type="entry name" value="Trp-synth-beta_II"/>
    <property type="match status" value="1"/>
</dbReference>
<feature type="domain" description="Tryptophan synthase beta chain-like PALP" evidence="2">
    <location>
        <begin position="71"/>
        <end position="405"/>
    </location>
</feature>
<dbReference type="NCBIfam" id="NF006058">
    <property type="entry name" value="PRK08206.1"/>
    <property type="match status" value="1"/>
</dbReference>
<dbReference type="InterPro" id="IPR001926">
    <property type="entry name" value="TrpB-like_PALP"/>
</dbReference>
<keyword evidence="1" id="KW-0472">Membrane</keyword>
<evidence type="ECO:0000256" key="1">
    <source>
        <dbReference type="SAM" id="Phobius"/>
    </source>
</evidence>
<protein>
    <recommendedName>
        <fullName evidence="2">Tryptophan synthase beta chain-like PALP domain-containing protein</fullName>
    </recommendedName>
</protein>
<reference evidence="3" key="1">
    <citation type="submission" date="2021-10" db="EMBL/GenBank/DDBJ databases">
        <authorList>
            <person name="Piombo E."/>
        </authorList>
    </citation>
    <scope>NUCLEOTIDE SEQUENCE</scope>
</reference>
<dbReference type="InterPro" id="IPR036052">
    <property type="entry name" value="TrpB-like_PALP_sf"/>
</dbReference>
<dbReference type="PANTHER" id="PTHR42937">
    <property type="match status" value="1"/>
</dbReference>
<evidence type="ECO:0000313" key="3">
    <source>
        <dbReference type="EMBL" id="CAH0057881.1"/>
    </source>
</evidence>
<dbReference type="OrthoDB" id="10059875at2759"/>
<dbReference type="Gene3D" id="3.40.50.1100">
    <property type="match status" value="2"/>
</dbReference>
<dbReference type="Pfam" id="PF00291">
    <property type="entry name" value="PALP"/>
    <property type="match status" value="1"/>
</dbReference>
<dbReference type="AlphaFoldDB" id="A0A9N9ZLZ5"/>
<evidence type="ECO:0000313" key="4">
    <source>
        <dbReference type="Proteomes" id="UP000775872"/>
    </source>
</evidence>
<dbReference type="EMBL" id="CABFOC020000082">
    <property type="protein sequence ID" value="CAH0057881.1"/>
    <property type="molecule type" value="Genomic_DNA"/>
</dbReference>
<keyword evidence="4" id="KW-1185">Reference proteome</keyword>
<organism evidence="3 4">
    <name type="scientific">Clonostachys solani</name>
    <dbReference type="NCBI Taxonomy" id="160281"/>
    <lineage>
        <taxon>Eukaryota</taxon>
        <taxon>Fungi</taxon>
        <taxon>Dikarya</taxon>
        <taxon>Ascomycota</taxon>
        <taxon>Pezizomycotina</taxon>
        <taxon>Sordariomycetes</taxon>
        <taxon>Hypocreomycetidae</taxon>
        <taxon>Hypocreales</taxon>
        <taxon>Bionectriaceae</taxon>
        <taxon>Clonostachys</taxon>
    </lineage>
</organism>
<proteinExistence type="predicted"/>
<dbReference type="SUPFAM" id="SSF53686">
    <property type="entry name" value="Tryptophan synthase beta subunit-like PLP-dependent enzymes"/>
    <property type="match status" value="1"/>
</dbReference>
<keyword evidence="1" id="KW-0812">Transmembrane</keyword>
<dbReference type="PANTHER" id="PTHR42937:SF1">
    <property type="entry name" value="DIAMINOPROPIONATE AMMONIA-LYASE"/>
    <property type="match status" value="1"/>
</dbReference>
<comment type="caution">
    <text evidence="3">The sequence shown here is derived from an EMBL/GenBank/DDBJ whole genome shotgun (WGS) entry which is preliminary data.</text>
</comment>